<dbReference type="SUPFAM" id="SSF51621">
    <property type="entry name" value="Phosphoenolpyruvate/pyruvate domain"/>
    <property type="match status" value="1"/>
</dbReference>
<dbReference type="InterPro" id="IPR040442">
    <property type="entry name" value="Pyrv_kinase-like_dom_sf"/>
</dbReference>
<reference evidence="7 8" key="1">
    <citation type="submission" date="2019-04" db="EMBL/GenBank/DDBJ databases">
        <title>Isachenkonia alkalipeptolytica gen. nov. sp. nov. a new anaerobic, alkiliphilic organothrophic bacterium capable to reduce synthesized ferrihydrite isolated from a soda lake.</title>
        <authorList>
            <person name="Toshchakov S.V."/>
            <person name="Zavarzina D.G."/>
            <person name="Zhilina T.N."/>
            <person name="Kostrikina N.A."/>
            <person name="Kublanov I.V."/>
        </authorList>
    </citation>
    <scope>NUCLEOTIDE SEQUENCE [LARGE SCALE GENOMIC DNA]</scope>
    <source>
        <strain evidence="7 8">Z-1701</strain>
    </source>
</reference>
<dbReference type="GO" id="GO:0000287">
    <property type="term" value="F:magnesium ion binding"/>
    <property type="evidence" value="ECO:0007669"/>
    <property type="project" value="TreeGrafter"/>
</dbReference>
<keyword evidence="7" id="KW-0456">Lyase</keyword>
<accession>A0AA43XJS7</accession>
<dbReference type="PANTHER" id="PTHR32308">
    <property type="entry name" value="LYASE BETA SUBUNIT, PUTATIVE (AFU_ORTHOLOGUE AFUA_4G13030)-RELATED"/>
    <property type="match status" value="1"/>
</dbReference>
<dbReference type="PANTHER" id="PTHR32308:SF10">
    <property type="entry name" value="CITRATE LYASE SUBUNIT BETA"/>
    <property type="match status" value="1"/>
</dbReference>
<keyword evidence="2 5" id="KW-0479">Metal-binding</keyword>
<evidence type="ECO:0000256" key="1">
    <source>
        <dbReference type="ARBA" id="ARBA00001946"/>
    </source>
</evidence>
<dbReference type="EMBL" id="SUMG01000001">
    <property type="protein sequence ID" value="NBG87170.1"/>
    <property type="molecule type" value="Genomic_DNA"/>
</dbReference>
<feature type="binding site" evidence="4">
    <location>
        <position position="67"/>
    </location>
    <ligand>
        <name>substrate</name>
    </ligand>
</feature>
<evidence type="ECO:0000256" key="2">
    <source>
        <dbReference type="ARBA" id="ARBA00022723"/>
    </source>
</evidence>
<dbReference type="Pfam" id="PF03328">
    <property type="entry name" value="HpcH_HpaI"/>
    <property type="match status" value="1"/>
</dbReference>
<comment type="caution">
    <text evidence="7">The sequence shown here is derived from an EMBL/GenBank/DDBJ whole genome shotgun (WGS) entry which is preliminary data.</text>
</comment>
<sequence>MKQLRRTMLFVPANNPNMMLNASVFKPDCIIFDLEDAIAIREKDSARDLLVEALKTIDYEGVEILARVNPLYTPYGKEDVKALIKAGLRNVRYPMSETKEDIEKLDRLITETEKELGIEEGSVKILGAIETAKGVINAPQIATASTRMVGISFGAEDFTRTIGAERSKGAEELFVARSQIVLAAASAGIDAIDTVFADVEDMEGFEREVESAKRLGFAGKSVIHPSQIPAVHKAFTPSEEELEKALRVMDAINEAEKKGLGVISLDGKMVDAPVVARAAKIVRLAEGAGMIQEVEE</sequence>
<evidence type="ECO:0000259" key="6">
    <source>
        <dbReference type="Pfam" id="PF03328"/>
    </source>
</evidence>
<feature type="domain" description="HpcH/HpaI aldolase/citrate lyase" evidence="6">
    <location>
        <begin position="6"/>
        <end position="225"/>
    </location>
</feature>
<dbReference type="RefSeq" id="WP_160718463.1">
    <property type="nucleotide sequence ID" value="NZ_SUMG01000001.1"/>
</dbReference>
<feature type="binding site" evidence="5">
    <location>
        <position position="130"/>
    </location>
    <ligand>
        <name>Mg(2+)</name>
        <dbReference type="ChEBI" id="CHEBI:18420"/>
    </ligand>
</feature>
<protein>
    <submittedName>
        <fullName evidence="7">Citrate lyase subunit beta</fullName>
    </submittedName>
</protein>
<evidence type="ECO:0000313" key="8">
    <source>
        <dbReference type="Proteomes" id="UP000449710"/>
    </source>
</evidence>
<dbReference type="InterPro" id="IPR005000">
    <property type="entry name" value="Aldolase/citrate-lyase_domain"/>
</dbReference>
<dbReference type="GO" id="GO:0016829">
    <property type="term" value="F:lyase activity"/>
    <property type="evidence" value="ECO:0007669"/>
    <property type="project" value="UniProtKB-KW"/>
</dbReference>
<dbReference type="AlphaFoldDB" id="A0AA43XJS7"/>
<dbReference type="InterPro" id="IPR015813">
    <property type="entry name" value="Pyrv/PenolPyrv_kinase-like_dom"/>
</dbReference>
<comment type="cofactor">
    <cofactor evidence="1">
        <name>Mg(2+)</name>
        <dbReference type="ChEBI" id="CHEBI:18420"/>
    </cofactor>
</comment>
<keyword evidence="8" id="KW-1185">Reference proteome</keyword>
<dbReference type="PIRSF" id="PIRSF015582">
    <property type="entry name" value="Cit_lyase_B"/>
    <property type="match status" value="1"/>
</dbReference>
<feature type="binding site" evidence="5">
    <location>
        <position position="157"/>
    </location>
    <ligand>
        <name>Mg(2+)</name>
        <dbReference type="ChEBI" id="CHEBI:18420"/>
    </ligand>
</feature>
<evidence type="ECO:0000313" key="7">
    <source>
        <dbReference type="EMBL" id="NBG87170.1"/>
    </source>
</evidence>
<feature type="binding site" evidence="4">
    <location>
        <position position="130"/>
    </location>
    <ligand>
        <name>substrate</name>
    </ligand>
</feature>
<keyword evidence="3 5" id="KW-0460">Magnesium</keyword>
<dbReference type="InterPro" id="IPR011206">
    <property type="entry name" value="Citrate_lyase_beta/mcl1/mcl2"/>
</dbReference>
<proteinExistence type="predicted"/>
<dbReference type="Proteomes" id="UP000449710">
    <property type="component" value="Unassembled WGS sequence"/>
</dbReference>
<dbReference type="Gene3D" id="3.20.20.60">
    <property type="entry name" value="Phosphoenolpyruvate-binding domains"/>
    <property type="match status" value="1"/>
</dbReference>
<evidence type="ECO:0000256" key="5">
    <source>
        <dbReference type="PIRSR" id="PIRSR015582-2"/>
    </source>
</evidence>
<dbReference type="GO" id="GO:0006107">
    <property type="term" value="P:oxaloacetate metabolic process"/>
    <property type="evidence" value="ECO:0007669"/>
    <property type="project" value="TreeGrafter"/>
</dbReference>
<organism evidence="7 8">
    <name type="scientific">Isachenkonia alkalipeptolytica</name>
    <dbReference type="NCBI Taxonomy" id="2565777"/>
    <lineage>
        <taxon>Bacteria</taxon>
        <taxon>Bacillati</taxon>
        <taxon>Bacillota</taxon>
        <taxon>Clostridia</taxon>
        <taxon>Eubacteriales</taxon>
        <taxon>Clostridiaceae</taxon>
        <taxon>Isachenkonia</taxon>
    </lineage>
</organism>
<evidence type="ECO:0000256" key="3">
    <source>
        <dbReference type="ARBA" id="ARBA00022842"/>
    </source>
</evidence>
<name>A0AA43XJS7_9CLOT</name>
<gene>
    <name evidence="7" type="ORF">ISALK_01515</name>
</gene>
<evidence type="ECO:0000256" key="4">
    <source>
        <dbReference type="PIRSR" id="PIRSR015582-1"/>
    </source>
</evidence>